<proteinExistence type="predicted"/>
<dbReference type="AlphaFoldDB" id="A0A392S9T5"/>
<comment type="caution">
    <text evidence="1">The sequence shown here is derived from an EMBL/GenBank/DDBJ whole genome shotgun (WGS) entry which is preliminary data.</text>
</comment>
<evidence type="ECO:0000313" key="2">
    <source>
        <dbReference type="Proteomes" id="UP000265520"/>
    </source>
</evidence>
<dbReference type="EMBL" id="LXQA010347490">
    <property type="protein sequence ID" value="MCI45713.1"/>
    <property type="molecule type" value="Genomic_DNA"/>
</dbReference>
<dbReference type="Proteomes" id="UP000265520">
    <property type="component" value="Unassembled WGS sequence"/>
</dbReference>
<feature type="non-terminal residue" evidence="1">
    <location>
        <position position="26"/>
    </location>
</feature>
<accession>A0A392S9T5</accession>
<organism evidence="1 2">
    <name type="scientific">Trifolium medium</name>
    <dbReference type="NCBI Taxonomy" id="97028"/>
    <lineage>
        <taxon>Eukaryota</taxon>
        <taxon>Viridiplantae</taxon>
        <taxon>Streptophyta</taxon>
        <taxon>Embryophyta</taxon>
        <taxon>Tracheophyta</taxon>
        <taxon>Spermatophyta</taxon>
        <taxon>Magnoliopsida</taxon>
        <taxon>eudicotyledons</taxon>
        <taxon>Gunneridae</taxon>
        <taxon>Pentapetalae</taxon>
        <taxon>rosids</taxon>
        <taxon>fabids</taxon>
        <taxon>Fabales</taxon>
        <taxon>Fabaceae</taxon>
        <taxon>Papilionoideae</taxon>
        <taxon>50 kb inversion clade</taxon>
        <taxon>NPAAA clade</taxon>
        <taxon>Hologalegina</taxon>
        <taxon>IRL clade</taxon>
        <taxon>Trifolieae</taxon>
        <taxon>Trifolium</taxon>
    </lineage>
</organism>
<protein>
    <submittedName>
        <fullName evidence="1">Uncharacterized protein</fullName>
    </submittedName>
</protein>
<sequence length="26" mass="2910">MPLRRGKAVYVCLSSSDSTWWEPGAL</sequence>
<keyword evidence="2" id="KW-1185">Reference proteome</keyword>
<name>A0A392S9T5_9FABA</name>
<reference evidence="1 2" key="1">
    <citation type="journal article" date="2018" name="Front. Plant Sci.">
        <title>Red Clover (Trifolium pratense) and Zigzag Clover (T. medium) - A Picture of Genomic Similarities and Differences.</title>
        <authorList>
            <person name="Dluhosova J."/>
            <person name="Istvanek J."/>
            <person name="Nedelnik J."/>
            <person name="Repkova J."/>
        </authorList>
    </citation>
    <scope>NUCLEOTIDE SEQUENCE [LARGE SCALE GENOMIC DNA]</scope>
    <source>
        <strain evidence="2">cv. 10/8</strain>
        <tissue evidence="1">Leaf</tissue>
    </source>
</reference>
<evidence type="ECO:0000313" key="1">
    <source>
        <dbReference type="EMBL" id="MCI45713.1"/>
    </source>
</evidence>